<dbReference type="GO" id="GO:0015344">
    <property type="term" value="F:siderophore uptake transmembrane transporter activity"/>
    <property type="evidence" value="ECO:0007669"/>
    <property type="project" value="TreeGrafter"/>
</dbReference>
<dbReference type="InterPro" id="IPR010917">
    <property type="entry name" value="TonB_rcpt_CS"/>
</dbReference>
<keyword evidence="2 10" id="KW-0813">Transport</keyword>
<evidence type="ECO:0000256" key="12">
    <source>
        <dbReference type="SAM" id="SignalP"/>
    </source>
</evidence>
<dbReference type="Gene3D" id="2.170.130.10">
    <property type="entry name" value="TonB-dependent receptor, plug domain"/>
    <property type="match status" value="1"/>
</dbReference>
<dbReference type="CDD" id="cd01347">
    <property type="entry name" value="ligand_gated_channel"/>
    <property type="match status" value="1"/>
</dbReference>
<keyword evidence="4 10" id="KW-0812">Transmembrane</keyword>
<evidence type="ECO:0000256" key="8">
    <source>
        <dbReference type="ARBA" id="ARBA00023136"/>
    </source>
</evidence>
<evidence type="ECO:0000256" key="7">
    <source>
        <dbReference type="ARBA" id="ARBA00023077"/>
    </source>
</evidence>
<evidence type="ECO:0000256" key="10">
    <source>
        <dbReference type="PROSITE-ProRule" id="PRU01360"/>
    </source>
</evidence>
<dbReference type="PROSITE" id="PS52016">
    <property type="entry name" value="TONB_DEPENDENT_REC_3"/>
    <property type="match status" value="1"/>
</dbReference>
<dbReference type="AlphaFoldDB" id="A0A650ELL2"/>
<keyword evidence="7 11" id="KW-0798">TonB box</keyword>
<dbReference type="Gene3D" id="2.40.170.20">
    <property type="entry name" value="TonB-dependent receptor, beta-barrel domain"/>
    <property type="match status" value="1"/>
</dbReference>
<evidence type="ECO:0000259" key="14">
    <source>
        <dbReference type="Pfam" id="PF07715"/>
    </source>
</evidence>
<dbReference type="InterPro" id="IPR012910">
    <property type="entry name" value="Plug_dom"/>
</dbReference>
<dbReference type="InterPro" id="IPR039426">
    <property type="entry name" value="TonB-dep_rcpt-like"/>
</dbReference>
<comment type="similarity">
    <text evidence="10 11">Belongs to the TonB-dependent receptor family.</text>
</comment>
<evidence type="ECO:0000256" key="6">
    <source>
        <dbReference type="ARBA" id="ARBA00023065"/>
    </source>
</evidence>
<evidence type="ECO:0000313" key="15">
    <source>
        <dbReference type="EMBL" id="QGT50171.1"/>
    </source>
</evidence>
<dbReference type="PANTHER" id="PTHR30069">
    <property type="entry name" value="TONB-DEPENDENT OUTER MEMBRANE RECEPTOR"/>
    <property type="match status" value="1"/>
</dbReference>
<accession>A0A650ELL2</accession>
<keyword evidence="3 10" id="KW-1134">Transmembrane beta strand</keyword>
<gene>
    <name evidence="15" type="primary">cfrA_1</name>
    <name evidence="15" type="ORF">Helico6505_0030</name>
</gene>
<dbReference type="Pfam" id="PF07715">
    <property type="entry name" value="Plug"/>
    <property type="match status" value="1"/>
</dbReference>
<dbReference type="SUPFAM" id="SSF56935">
    <property type="entry name" value="Porins"/>
    <property type="match status" value="1"/>
</dbReference>
<feature type="domain" description="TonB-dependent receptor plug" evidence="14">
    <location>
        <begin position="63"/>
        <end position="173"/>
    </location>
</feature>
<evidence type="ECO:0000256" key="9">
    <source>
        <dbReference type="ARBA" id="ARBA00023237"/>
    </source>
</evidence>
<feature type="signal peptide" evidence="12">
    <location>
        <begin position="1"/>
        <end position="20"/>
    </location>
</feature>
<organism evidence="15">
    <name type="scientific">uncultured Helicobacter sp</name>
    <dbReference type="NCBI Taxonomy" id="175537"/>
    <lineage>
        <taxon>Bacteria</taxon>
        <taxon>Pseudomonadati</taxon>
        <taxon>Campylobacterota</taxon>
        <taxon>Epsilonproteobacteria</taxon>
        <taxon>Campylobacterales</taxon>
        <taxon>Helicobacteraceae</taxon>
        <taxon>Helicobacter</taxon>
        <taxon>environmental samples</taxon>
    </lineage>
</organism>
<dbReference type="GO" id="GO:0009279">
    <property type="term" value="C:cell outer membrane"/>
    <property type="evidence" value="ECO:0007669"/>
    <property type="project" value="UniProtKB-SubCell"/>
</dbReference>
<protein>
    <submittedName>
        <fullName evidence="15">Ferric enterobactin uptake receptor</fullName>
    </submittedName>
</protein>
<feature type="chain" id="PRO_5024815878" evidence="12">
    <location>
        <begin position="21"/>
        <end position="773"/>
    </location>
</feature>
<dbReference type="PANTHER" id="PTHR30069:SF53">
    <property type="entry name" value="COLICIN I RECEPTOR-RELATED"/>
    <property type="match status" value="1"/>
</dbReference>
<dbReference type="GO" id="GO:0044718">
    <property type="term" value="P:siderophore transmembrane transport"/>
    <property type="evidence" value="ECO:0007669"/>
    <property type="project" value="TreeGrafter"/>
</dbReference>
<dbReference type="InterPro" id="IPR037066">
    <property type="entry name" value="Plug_dom_sf"/>
</dbReference>
<keyword evidence="5 12" id="KW-0732">Signal</keyword>
<keyword evidence="8 10" id="KW-0472">Membrane</keyword>
<dbReference type="InterPro" id="IPR000531">
    <property type="entry name" value="Beta-barrel_TonB"/>
</dbReference>
<keyword evidence="15" id="KW-0675">Receptor</keyword>
<evidence type="ECO:0000256" key="2">
    <source>
        <dbReference type="ARBA" id="ARBA00022448"/>
    </source>
</evidence>
<evidence type="ECO:0000259" key="13">
    <source>
        <dbReference type="Pfam" id="PF00593"/>
    </source>
</evidence>
<evidence type="ECO:0000256" key="5">
    <source>
        <dbReference type="ARBA" id="ARBA00022729"/>
    </source>
</evidence>
<dbReference type="EMBL" id="MN577568">
    <property type="protein sequence ID" value="QGT50171.1"/>
    <property type="molecule type" value="Genomic_DNA"/>
</dbReference>
<comment type="subcellular location">
    <subcellularLocation>
        <location evidence="1 10">Cell outer membrane</location>
        <topology evidence="1 10">Multi-pass membrane protein</topology>
    </subcellularLocation>
</comment>
<evidence type="ECO:0000256" key="1">
    <source>
        <dbReference type="ARBA" id="ARBA00004571"/>
    </source>
</evidence>
<name>A0A650ELL2_9HELI</name>
<dbReference type="InterPro" id="IPR036942">
    <property type="entry name" value="Beta-barrel_TonB_sf"/>
</dbReference>
<keyword evidence="9 10" id="KW-0998">Cell outer membrane</keyword>
<evidence type="ECO:0000256" key="11">
    <source>
        <dbReference type="RuleBase" id="RU003357"/>
    </source>
</evidence>
<dbReference type="Pfam" id="PF00593">
    <property type="entry name" value="TonB_dep_Rec_b-barrel"/>
    <property type="match status" value="1"/>
</dbReference>
<reference evidence="15" key="1">
    <citation type="journal article" date="2020" name="J. ISSAAS">
        <title>Lactobacilli and other gastrointestinal microbiota of Peromyscus leucopus, reservoir host for agents of Lyme disease and other zoonoses in North America.</title>
        <authorList>
            <person name="Milovic A."/>
            <person name="Bassam K."/>
            <person name="Shao H."/>
            <person name="Chatzistamou I."/>
            <person name="Tufts D.M."/>
            <person name="Diuk-Wasser M."/>
            <person name="Barbour A.G."/>
        </authorList>
    </citation>
    <scope>NUCLEOTIDE SEQUENCE</scope>
    <source>
        <strain evidence="15">LL4</strain>
    </source>
</reference>
<sequence length="773" mass="85619">MNKFTYISLILSLLFTNVLADSANPNNDTTKTHNTQEHEEIHKVKLEKSVVTASGFEQDYTLAPASISVVSPKEMQSRPIRDLAEALANVPGVSTDASVGKTGGYGISIRGLASGYTLILVDGKRINADSSLFPNGFSDSVTSFMPPLSAISRIEVIRGPASTLYGSDAIGGVVNIITKKSYDSPGAFFGYDYTFQEKKAFGNTQSFNFFTTQPLNKEKNWGLQLRGRVYTRDFVSSNNLKIVPTTNGTNANATRGNIVGLIPAQTYNIGGRIVWNAKETADNNISKNMIYLDLDYAQQHYDNSQGIMGGYNAADSKSEAGKRAENGYGSEMNFYRFNAILAHKGYYTNTPSVISYLSTDMSLQYNITANPNRYVPTETFSDKAPTINNLRTAYGVAAGNSRQLTAQDIIFDYKTNMFFDLLRIFGINVSLGGRYWLNTFKDKVFQATGNKAFQHQHIGALFAEGEFVFWDKLFLTLGVRGNFNSTFGSNASPRAYIAYNIIDKWLSIKGGVSTGYKTPALSNLINGIVNLSKQGKTHTYGNPYLKPESSVNYELSILSDNDYFSASLTGFYTDFTDRIAPIPFAKDKQNINGKTCTATGGCATYLNIDKAKSYGIETTFGIKPIGIGYGAISFNSAYTHNQTKISQTLDPKAVGKRLTNIPLHNFNASLHYDIKKLSFYLREEIKAGIYRGSAKVINSAAAALGEFYKPVFLTHLGINYQPLKLLRINFAIYNLFNFNFVHYKTFDSGKQIANHYRYIGEGRRYYLSAQMNF</sequence>
<evidence type="ECO:0000256" key="4">
    <source>
        <dbReference type="ARBA" id="ARBA00022692"/>
    </source>
</evidence>
<proteinExistence type="inferred from homology"/>
<dbReference type="PROSITE" id="PS01156">
    <property type="entry name" value="TONB_DEPENDENT_REC_2"/>
    <property type="match status" value="1"/>
</dbReference>
<evidence type="ECO:0000256" key="3">
    <source>
        <dbReference type="ARBA" id="ARBA00022452"/>
    </source>
</evidence>
<keyword evidence="6" id="KW-0406">Ion transport</keyword>
<feature type="domain" description="TonB-dependent receptor-like beta-barrel" evidence="13">
    <location>
        <begin position="293"/>
        <end position="735"/>
    </location>
</feature>